<gene>
    <name evidence="1" type="ORF">MNBD_GAMMA07-1556</name>
</gene>
<proteinExistence type="predicted"/>
<sequence length="431" mass="50120">MILLKAFYRVVARCLFFANNYNQQGWHCYKLVRYFLKRVPIFLGIFFITVKSVLAENVDISGQLAFELREFPESPAYERQFIGLQSSVFLESEFFWEGDSRKKQVKVVPFIRLDKKDDERTHFDFREAYWRSIDRDWDILIGINRIFWGVTESRHLVNIINQVDAVENIDEEDFLGQPMIQISRQFDIGRLDVFVMTGFRERTFPGRNGRLQSPLPVDTNKVIYESGAKQWRPEIALRYSHYIGEWDIGLHAFHGTGREPELLVSEDAQFLIPFYKPITQGGIDLQYTHDAWLLKLESIIRQGQGDTFAAAVAGVEYTLFQIFDSSTDVGFIVEGLYDDRNVNAFPTIFDRDVFIGSRLAFNDVQNTSLLIGFVADLNDGLETARIEVEHRLGDSYLIELEVQGFFQSNRTNPATVFENDSFIMLRLSRFY</sequence>
<organism evidence="1">
    <name type="scientific">hydrothermal vent metagenome</name>
    <dbReference type="NCBI Taxonomy" id="652676"/>
    <lineage>
        <taxon>unclassified sequences</taxon>
        <taxon>metagenomes</taxon>
        <taxon>ecological metagenomes</taxon>
    </lineage>
</organism>
<protein>
    <recommendedName>
        <fullName evidence="2">Alginate export domain-containing protein</fullName>
    </recommendedName>
</protein>
<dbReference type="AlphaFoldDB" id="A0A3B0WQR9"/>
<dbReference type="EMBL" id="UOFF01000025">
    <property type="protein sequence ID" value="VAW53412.1"/>
    <property type="molecule type" value="Genomic_DNA"/>
</dbReference>
<accession>A0A3B0WQR9</accession>
<name>A0A3B0WQR9_9ZZZZ</name>
<evidence type="ECO:0008006" key="2">
    <source>
        <dbReference type="Google" id="ProtNLM"/>
    </source>
</evidence>
<reference evidence="1" key="1">
    <citation type="submission" date="2018-06" db="EMBL/GenBank/DDBJ databases">
        <authorList>
            <person name="Zhirakovskaya E."/>
        </authorList>
    </citation>
    <scope>NUCLEOTIDE SEQUENCE</scope>
</reference>
<evidence type="ECO:0000313" key="1">
    <source>
        <dbReference type="EMBL" id="VAW53412.1"/>
    </source>
</evidence>